<dbReference type="PANTHER" id="PTHR24089">
    <property type="entry name" value="SOLUTE CARRIER FAMILY 25"/>
    <property type="match status" value="1"/>
</dbReference>
<keyword evidence="6 14" id="KW-0812">Transmembrane</keyword>
<dbReference type="InterPro" id="IPR018108">
    <property type="entry name" value="MCP_transmembrane"/>
</dbReference>
<dbReference type="Pfam" id="PF00153">
    <property type="entry name" value="Mito_carr"/>
    <property type="match status" value="3"/>
</dbReference>
<keyword evidence="7" id="KW-0479">Metal-binding</keyword>
<comment type="function">
    <text evidence="1">Mitochondrial transporter that mediates uptake of thiamine pyrophosphate (ThPP) into mitochondria.</text>
</comment>
<dbReference type="OrthoDB" id="270584at2759"/>
<keyword evidence="12" id="KW-0496">Mitochondrion</keyword>
<evidence type="ECO:0000256" key="2">
    <source>
        <dbReference type="ARBA" id="ARBA00004448"/>
    </source>
</evidence>
<dbReference type="InterPro" id="IPR002067">
    <property type="entry name" value="MCP"/>
</dbReference>
<dbReference type="AlphaFoldDB" id="A0A8T9CHW2"/>
<organism evidence="16 17">
    <name type="scientific">Lachnellula suecica</name>
    <dbReference type="NCBI Taxonomy" id="602035"/>
    <lineage>
        <taxon>Eukaryota</taxon>
        <taxon>Fungi</taxon>
        <taxon>Dikarya</taxon>
        <taxon>Ascomycota</taxon>
        <taxon>Pezizomycotina</taxon>
        <taxon>Leotiomycetes</taxon>
        <taxon>Helotiales</taxon>
        <taxon>Lachnaceae</taxon>
        <taxon>Lachnellula</taxon>
    </lineage>
</organism>
<evidence type="ECO:0000256" key="4">
    <source>
        <dbReference type="ARBA" id="ARBA00021935"/>
    </source>
</evidence>
<sequence>MTDGKQPASSSDKAIAADDKMLDAQKTRLVGSAVESSLEALPKSKRIASTVTRPELSEEADLEWDPVTKKTFLQEITPDPGYFAAGGIAGAISRTCTAPLDRLKVYLIANIGPARTPLDAAKNGDAVTAVRRLGGPLVDATKELWKAGGMRSLFAGNGLNVVKVMPESAIKFGSYEAAKRALAQFEGHSDPQNINPYSRFIAGGVGGMVSQMQCETVEGGLHGNALIIETAKKMYKQGGIRSSYRGLTMGLVGMFPYSAIDLGTFEFLKSAIAARKVKLGYSKEDSAPGSFATGCIGAFSGAFGASVVYPINLLRTRLQAQGTVLHPPTYNGIWDVAQKTVKNEGVRGLFKGITPNLLKVVPAVSITYVVYEKSKKVLRLDT</sequence>
<accession>A0A8T9CHW2</accession>
<keyword evidence="8" id="KW-0677">Repeat</keyword>
<feature type="repeat" description="Solcar" evidence="14">
    <location>
        <begin position="198"/>
        <end position="271"/>
    </location>
</feature>
<evidence type="ECO:0000256" key="9">
    <source>
        <dbReference type="ARBA" id="ARBA00022792"/>
    </source>
</evidence>
<keyword evidence="17" id="KW-1185">Reference proteome</keyword>
<protein>
    <recommendedName>
        <fullName evidence="4">Mitochondrial thiamine pyrophosphate carrier 1</fullName>
    </recommendedName>
</protein>
<keyword evidence="11" id="KW-1133">Transmembrane helix</keyword>
<evidence type="ECO:0000256" key="10">
    <source>
        <dbReference type="ARBA" id="ARBA00022837"/>
    </source>
</evidence>
<evidence type="ECO:0000256" key="7">
    <source>
        <dbReference type="ARBA" id="ARBA00022723"/>
    </source>
</evidence>
<comment type="similarity">
    <text evidence="3 15">Belongs to the mitochondrial carrier (TC 2.A.29) family.</text>
</comment>
<keyword evidence="5 15" id="KW-0813">Transport</keyword>
<evidence type="ECO:0000256" key="13">
    <source>
        <dbReference type="ARBA" id="ARBA00023136"/>
    </source>
</evidence>
<dbReference type="FunFam" id="1.50.40.10:FF:000016">
    <property type="entry name" value="Solute carrier family 25 member 23"/>
    <property type="match status" value="1"/>
</dbReference>
<evidence type="ECO:0000256" key="15">
    <source>
        <dbReference type="RuleBase" id="RU000488"/>
    </source>
</evidence>
<evidence type="ECO:0000256" key="8">
    <source>
        <dbReference type="ARBA" id="ARBA00022737"/>
    </source>
</evidence>
<dbReference type="PRINTS" id="PR00926">
    <property type="entry name" value="MITOCARRIER"/>
</dbReference>
<feature type="repeat" description="Solcar" evidence="14">
    <location>
        <begin position="77"/>
        <end position="181"/>
    </location>
</feature>
<dbReference type="GO" id="GO:0055085">
    <property type="term" value="P:transmembrane transport"/>
    <property type="evidence" value="ECO:0007669"/>
    <property type="project" value="InterPro"/>
</dbReference>
<proteinExistence type="inferred from homology"/>
<evidence type="ECO:0000256" key="3">
    <source>
        <dbReference type="ARBA" id="ARBA00006375"/>
    </source>
</evidence>
<keyword evidence="9" id="KW-0999">Mitochondrion inner membrane</keyword>
<dbReference type="EMBL" id="QGMK01000034">
    <property type="protein sequence ID" value="TVY85041.1"/>
    <property type="molecule type" value="Genomic_DNA"/>
</dbReference>
<feature type="repeat" description="Solcar" evidence="14">
    <location>
        <begin position="288"/>
        <end position="377"/>
    </location>
</feature>
<comment type="caution">
    <text evidence="16">The sequence shown here is derived from an EMBL/GenBank/DDBJ whole genome shotgun (WGS) entry which is preliminary data.</text>
</comment>
<evidence type="ECO:0000256" key="6">
    <source>
        <dbReference type="ARBA" id="ARBA00022692"/>
    </source>
</evidence>
<evidence type="ECO:0000256" key="12">
    <source>
        <dbReference type="ARBA" id="ARBA00023128"/>
    </source>
</evidence>
<keyword evidence="13 14" id="KW-0472">Membrane</keyword>
<dbReference type="InterPro" id="IPR023395">
    <property type="entry name" value="MCP_dom_sf"/>
</dbReference>
<name>A0A8T9CHW2_9HELO</name>
<evidence type="ECO:0000256" key="5">
    <source>
        <dbReference type="ARBA" id="ARBA00022448"/>
    </source>
</evidence>
<evidence type="ECO:0000256" key="14">
    <source>
        <dbReference type="PROSITE-ProRule" id="PRU00282"/>
    </source>
</evidence>
<dbReference type="GO" id="GO:0005743">
    <property type="term" value="C:mitochondrial inner membrane"/>
    <property type="evidence" value="ECO:0007669"/>
    <property type="project" value="UniProtKB-SubCell"/>
</dbReference>
<keyword evidence="10" id="KW-0106">Calcium</keyword>
<reference evidence="16 17" key="1">
    <citation type="submission" date="2018-05" db="EMBL/GenBank/DDBJ databases">
        <title>Genome sequencing and assembly of the regulated plant pathogen Lachnellula willkommii and related sister species for the development of diagnostic species identification markers.</title>
        <authorList>
            <person name="Giroux E."/>
            <person name="Bilodeau G."/>
        </authorList>
    </citation>
    <scope>NUCLEOTIDE SEQUENCE [LARGE SCALE GENOMIC DNA]</scope>
    <source>
        <strain evidence="16 17">CBS 268.59</strain>
    </source>
</reference>
<dbReference type="SUPFAM" id="SSF103506">
    <property type="entry name" value="Mitochondrial carrier"/>
    <property type="match status" value="1"/>
</dbReference>
<evidence type="ECO:0000256" key="11">
    <source>
        <dbReference type="ARBA" id="ARBA00022989"/>
    </source>
</evidence>
<comment type="subcellular location">
    <subcellularLocation>
        <location evidence="2">Mitochondrion inner membrane</location>
        <topology evidence="2">Multi-pass membrane protein</topology>
    </subcellularLocation>
</comment>
<evidence type="ECO:0000313" key="16">
    <source>
        <dbReference type="EMBL" id="TVY85041.1"/>
    </source>
</evidence>
<evidence type="ECO:0000256" key="1">
    <source>
        <dbReference type="ARBA" id="ARBA00002238"/>
    </source>
</evidence>
<evidence type="ECO:0000313" key="17">
    <source>
        <dbReference type="Proteomes" id="UP000469558"/>
    </source>
</evidence>
<dbReference type="Proteomes" id="UP000469558">
    <property type="component" value="Unassembled WGS sequence"/>
</dbReference>
<gene>
    <name evidence="16" type="primary">SAL1</name>
    <name evidence="16" type="ORF">LSUE1_G000487</name>
</gene>
<dbReference type="Gene3D" id="1.50.40.10">
    <property type="entry name" value="Mitochondrial carrier domain"/>
    <property type="match status" value="1"/>
</dbReference>
<dbReference type="PROSITE" id="PS50920">
    <property type="entry name" value="SOLCAR"/>
    <property type="match status" value="3"/>
</dbReference>
<dbReference type="GO" id="GO:0046872">
    <property type="term" value="F:metal ion binding"/>
    <property type="evidence" value="ECO:0007669"/>
    <property type="project" value="UniProtKB-KW"/>
</dbReference>